<feature type="signal peptide" evidence="1">
    <location>
        <begin position="1"/>
        <end position="28"/>
    </location>
</feature>
<evidence type="ECO:0000256" key="1">
    <source>
        <dbReference type="SAM" id="SignalP"/>
    </source>
</evidence>
<comment type="caution">
    <text evidence="2">The sequence shown here is derived from an EMBL/GenBank/DDBJ whole genome shotgun (WGS) entry which is preliminary data.</text>
</comment>
<keyword evidence="1" id="KW-0732">Signal</keyword>
<gene>
    <name evidence="2" type="ORF">DZC52_01265</name>
</gene>
<sequence>MAAGYASFMIRALFSLALLLLAPVPAFGASDSLWCGQRIVKVGDPIWQVARRCPQPFWQETYDQPAAVDRRGRAYGLDRIEVWTINFGPNQFMRRLEFVNGRLSRVRKLGYGVEYEPGSRRCGPYELGKAGETIAEVFARCGRPDYSYEIPAEPAYGYSGLARHSGERRVWTYDFGPRQQARELLFIDGRLSRISIP</sequence>
<dbReference type="Proteomes" id="UP000260351">
    <property type="component" value="Unassembled WGS sequence"/>
</dbReference>
<reference evidence="2 3" key="1">
    <citation type="submission" date="2018-08" db="EMBL/GenBank/DDBJ databases">
        <title>Wenzhouxiangella salilacus sp. nov., a novel bacterium isolated from a saline lake in Xinjiang Province, China.</title>
        <authorList>
            <person name="Han S."/>
        </authorList>
    </citation>
    <scope>NUCLEOTIDE SEQUENCE [LARGE SCALE GENOMIC DNA]</scope>
    <source>
        <strain evidence="2 3">XDB06</strain>
    </source>
</reference>
<evidence type="ECO:0000313" key="2">
    <source>
        <dbReference type="EMBL" id="RFF32600.1"/>
    </source>
</evidence>
<dbReference type="Pfam" id="PF11006">
    <property type="entry name" value="DUF2845"/>
    <property type="match status" value="2"/>
</dbReference>
<organism evidence="2 3">
    <name type="scientific">Wenzhouxiangella sediminis</name>
    <dbReference type="NCBI Taxonomy" id="1792836"/>
    <lineage>
        <taxon>Bacteria</taxon>
        <taxon>Pseudomonadati</taxon>
        <taxon>Pseudomonadota</taxon>
        <taxon>Gammaproteobacteria</taxon>
        <taxon>Chromatiales</taxon>
        <taxon>Wenzhouxiangellaceae</taxon>
        <taxon>Wenzhouxiangella</taxon>
    </lineage>
</organism>
<name>A0A3E1KCM1_9GAMM</name>
<dbReference type="InterPro" id="IPR021268">
    <property type="entry name" value="DUF2845"/>
</dbReference>
<dbReference type="EMBL" id="QUZK01000005">
    <property type="protein sequence ID" value="RFF32600.1"/>
    <property type="molecule type" value="Genomic_DNA"/>
</dbReference>
<protein>
    <submittedName>
        <fullName evidence="2">DUF2845 domain-containing protein</fullName>
    </submittedName>
</protein>
<accession>A0A3E1KCM1</accession>
<dbReference type="OrthoDB" id="8906462at2"/>
<dbReference type="AlphaFoldDB" id="A0A3E1KCM1"/>
<feature type="chain" id="PRO_5017566420" evidence="1">
    <location>
        <begin position="29"/>
        <end position="197"/>
    </location>
</feature>
<proteinExistence type="predicted"/>
<evidence type="ECO:0000313" key="3">
    <source>
        <dbReference type="Proteomes" id="UP000260351"/>
    </source>
</evidence>
<dbReference type="RefSeq" id="WP_116649307.1">
    <property type="nucleotide sequence ID" value="NZ_QUZK01000005.1"/>
</dbReference>
<keyword evidence="3" id="KW-1185">Reference proteome</keyword>